<dbReference type="EMBL" id="CABPRV010000001">
    <property type="protein sequence ID" value="VVD60438.1"/>
    <property type="molecule type" value="Genomic_DNA"/>
</dbReference>
<keyword evidence="5" id="KW-1185">Reference proteome</keyword>
<comment type="caution">
    <text evidence="4">The sequence shown here is derived from an EMBL/GenBank/DDBJ whole genome shotgun (WGS) entry which is preliminary data.</text>
</comment>
<dbReference type="PANTHER" id="PTHR30203">
    <property type="entry name" value="OUTER MEMBRANE CATION EFFLUX PROTEIN"/>
    <property type="match status" value="1"/>
</dbReference>
<evidence type="ECO:0000313" key="4">
    <source>
        <dbReference type="EMBL" id="VVD60438.1"/>
    </source>
</evidence>
<dbReference type="InterPro" id="IPR010131">
    <property type="entry name" value="MdtP/NodT-like"/>
</dbReference>
<name>A0ABY6VLD9_9BURK</name>
<sequence>MQGQFDAASSAPVTANAPADEWWRLYGDTALDSLVTDALRENRDLAVAAAHMRRARAVLGEQQTQRLPETSASFGPRYGKAEADQTVSASRNTNSPAARSAWAPSFSLSWEVDLWGRVEHAIDAAGADAEAAAAESDAMRVSVAAQTVSAYLQACGLADQASVTHRTLEIAVRIANLTRRQRADGRVSDLEVTRAQAFVDDTAANLPVIEGNRRAALFELSVLTGRAPTDLPSSAAQCQRVPTLATPFPVGDGASLLQRRPDLRAYERRLAAATARVGVASADLYPRITLGASVDWLSSTGSLASLGDSHAVTWSVGPLIQWQFPNLSASRARLRAVHADEDAALAAFEGRVLVALKETEQALAHYGADWSQARSLAASREGNARALELAARLYKAGAIDFLGLLDAQRSLAHADAALARSTTQVGLDQVTVFKALGGGWQSLHTTSSGDVAAKAGEIASSIAAASAPATSPRTPLSPQAPGSVR</sequence>
<dbReference type="NCBIfam" id="TIGR01845">
    <property type="entry name" value="outer_NodT"/>
    <property type="match status" value="1"/>
</dbReference>
<dbReference type="Gene3D" id="2.20.200.10">
    <property type="entry name" value="Outer membrane efflux proteins (OEP)"/>
    <property type="match status" value="1"/>
</dbReference>
<evidence type="ECO:0000256" key="2">
    <source>
        <dbReference type="RuleBase" id="RU362097"/>
    </source>
</evidence>
<evidence type="ECO:0000256" key="1">
    <source>
        <dbReference type="ARBA" id="ARBA00007613"/>
    </source>
</evidence>
<comment type="similarity">
    <text evidence="1 2">Belongs to the outer membrane factor (OMF) (TC 1.B.17) family.</text>
</comment>
<feature type="region of interest" description="Disordered" evidence="3">
    <location>
        <begin position="463"/>
        <end position="485"/>
    </location>
</feature>
<comment type="subcellular location">
    <subcellularLocation>
        <location evidence="2">Cell membrane</location>
        <topology evidence="2">Lipid-anchor</topology>
    </subcellularLocation>
</comment>
<accession>A0ABY6VLD9</accession>
<dbReference type="Gene3D" id="1.20.1600.10">
    <property type="entry name" value="Outer membrane efflux proteins (OEP)"/>
    <property type="match status" value="1"/>
</dbReference>
<protein>
    <submittedName>
        <fullName evidence="4">RND transporter</fullName>
    </submittedName>
</protein>
<evidence type="ECO:0000256" key="3">
    <source>
        <dbReference type="SAM" id="MobiDB-lite"/>
    </source>
</evidence>
<keyword evidence="2" id="KW-0812">Transmembrane</keyword>
<reference evidence="4 5" key="1">
    <citation type="submission" date="2019-08" db="EMBL/GenBank/DDBJ databases">
        <authorList>
            <person name="Peeters C."/>
        </authorList>
    </citation>
    <scope>NUCLEOTIDE SEQUENCE [LARGE SCALE GENOMIC DNA]</scope>
    <source>
        <strain evidence="4 5">LMG 20602</strain>
    </source>
</reference>
<keyword evidence="2" id="KW-0564">Palmitate</keyword>
<dbReference type="PANTHER" id="PTHR30203:SF21">
    <property type="entry name" value="OUTER MEMBRANE COMPONENT OF MULTIDRUG EFFLUX PUMP-RELATED"/>
    <property type="match status" value="1"/>
</dbReference>
<proteinExistence type="inferred from homology"/>
<keyword evidence="2" id="KW-0472">Membrane</keyword>
<keyword evidence="2" id="KW-0449">Lipoprotein</keyword>
<dbReference type="InterPro" id="IPR003423">
    <property type="entry name" value="OMP_efflux"/>
</dbReference>
<dbReference type="SUPFAM" id="SSF56954">
    <property type="entry name" value="Outer membrane efflux proteins (OEP)"/>
    <property type="match status" value="1"/>
</dbReference>
<organism evidence="4 5">
    <name type="scientific">Pandoraea capi</name>
    <dbReference type="NCBI Taxonomy" id="2508286"/>
    <lineage>
        <taxon>Bacteria</taxon>
        <taxon>Pseudomonadati</taxon>
        <taxon>Pseudomonadota</taxon>
        <taxon>Betaproteobacteria</taxon>
        <taxon>Burkholderiales</taxon>
        <taxon>Burkholderiaceae</taxon>
        <taxon>Pandoraea</taxon>
    </lineage>
</organism>
<dbReference type="Proteomes" id="UP000366065">
    <property type="component" value="Unassembled WGS sequence"/>
</dbReference>
<gene>
    <name evidence="4" type="ORF">PCA20602_00076</name>
</gene>
<feature type="compositionally biased region" description="Low complexity" evidence="3">
    <location>
        <begin position="463"/>
        <end position="477"/>
    </location>
</feature>
<dbReference type="Pfam" id="PF02321">
    <property type="entry name" value="OEP"/>
    <property type="match status" value="2"/>
</dbReference>
<evidence type="ECO:0000313" key="5">
    <source>
        <dbReference type="Proteomes" id="UP000366065"/>
    </source>
</evidence>
<keyword evidence="2" id="KW-1134">Transmembrane beta strand</keyword>